<name>A0A7Z0A892_9MICO</name>
<evidence type="ECO:0000313" key="9">
    <source>
        <dbReference type="Proteomes" id="UP000539111"/>
    </source>
</evidence>
<dbReference type="Pfam" id="PF07690">
    <property type="entry name" value="MFS_1"/>
    <property type="match status" value="1"/>
</dbReference>
<evidence type="ECO:0000256" key="4">
    <source>
        <dbReference type="ARBA" id="ARBA00022692"/>
    </source>
</evidence>
<proteinExistence type="predicted"/>
<feature type="transmembrane region" description="Helical" evidence="7">
    <location>
        <begin position="111"/>
        <end position="130"/>
    </location>
</feature>
<keyword evidence="9" id="KW-1185">Reference proteome</keyword>
<dbReference type="RefSeq" id="WP_237249202.1">
    <property type="nucleotide sequence ID" value="NZ_JACBZP010000001.1"/>
</dbReference>
<feature type="transmembrane region" description="Helical" evidence="7">
    <location>
        <begin position="316"/>
        <end position="338"/>
    </location>
</feature>
<evidence type="ECO:0000256" key="6">
    <source>
        <dbReference type="ARBA" id="ARBA00023136"/>
    </source>
</evidence>
<dbReference type="Proteomes" id="UP000539111">
    <property type="component" value="Unassembled WGS sequence"/>
</dbReference>
<keyword evidence="5 7" id="KW-1133">Transmembrane helix</keyword>
<dbReference type="SUPFAM" id="SSF103473">
    <property type="entry name" value="MFS general substrate transporter"/>
    <property type="match status" value="1"/>
</dbReference>
<dbReference type="AlphaFoldDB" id="A0A7Z0A892"/>
<feature type="transmembrane region" description="Helical" evidence="7">
    <location>
        <begin position="234"/>
        <end position="259"/>
    </location>
</feature>
<feature type="transmembrane region" description="Helical" evidence="7">
    <location>
        <begin position="383"/>
        <end position="400"/>
    </location>
</feature>
<evidence type="ECO:0000256" key="7">
    <source>
        <dbReference type="SAM" id="Phobius"/>
    </source>
</evidence>
<feature type="transmembrane region" description="Helical" evidence="7">
    <location>
        <begin position="265"/>
        <end position="284"/>
    </location>
</feature>
<feature type="transmembrane region" description="Helical" evidence="7">
    <location>
        <begin position="87"/>
        <end position="105"/>
    </location>
</feature>
<dbReference type="InterPro" id="IPR011701">
    <property type="entry name" value="MFS"/>
</dbReference>
<keyword evidence="3" id="KW-1003">Cell membrane</keyword>
<evidence type="ECO:0000256" key="1">
    <source>
        <dbReference type="ARBA" id="ARBA00004651"/>
    </source>
</evidence>
<evidence type="ECO:0000256" key="5">
    <source>
        <dbReference type="ARBA" id="ARBA00022989"/>
    </source>
</evidence>
<sequence>MTDDTATAENDVGTNREALAVRPFRRLAGAWVVSNFGDSALYITAAIWMKDLTGSNSAAGLTFVALGLPALFAPLTGQLADRFPRKNVLVVNNFAAAAIVLPLLLVHDSRLLWLIFVSIFLYANTGYLTAAAQSGLIRAMLPDRLLAPANGLLSSIDQGLRIISPLIGAGLYALWGMDAVVLLTAACFLATGLVLVTLQVDEPAREPDPDETFWRRTTAGLRFLTANVRLRGPLLTVFICIAATGMINAVAFAAIEYGVHKPPEFISVIVSLQGVLAVAGGLTASRVIKFVGLETTMAAGVGLSGLAIALFATDSLMLFCLGSCLLGLGITWMIVAFVTLRQTETPHRLQGRVSAAANLAFNLPQVFTAAVGASLLGLVDYRILILATTLACLLSMIPVLRGRRRTARGAPEFSQKS</sequence>
<keyword evidence="6 7" id="KW-0472">Membrane</keyword>
<dbReference type="GO" id="GO:0022857">
    <property type="term" value="F:transmembrane transporter activity"/>
    <property type="evidence" value="ECO:0007669"/>
    <property type="project" value="InterPro"/>
</dbReference>
<organism evidence="8 9">
    <name type="scientific">Spelaeicoccus albus</name>
    <dbReference type="NCBI Taxonomy" id="1280376"/>
    <lineage>
        <taxon>Bacteria</taxon>
        <taxon>Bacillati</taxon>
        <taxon>Actinomycetota</taxon>
        <taxon>Actinomycetes</taxon>
        <taxon>Micrococcales</taxon>
        <taxon>Brevibacteriaceae</taxon>
        <taxon>Spelaeicoccus</taxon>
    </lineage>
</organism>
<evidence type="ECO:0000256" key="3">
    <source>
        <dbReference type="ARBA" id="ARBA00022475"/>
    </source>
</evidence>
<keyword evidence="2" id="KW-0813">Transport</keyword>
<dbReference type="GO" id="GO:0005886">
    <property type="term" value="C:plasma membrane"/>
    <property type="evidence" value="ECO:0007669"/>
    <property type="project" value="UniProtKB-SubCell"/>
</dbReference>
<dbReference type="InterPro" id="IPR036259">
    <property type="entry name" value="MFS_trans_sf"/>
</dbReference>
<comment type="subcellular location">
    <subcellularLocation>
        <location evidence="1">Cell membrane</location>
        <topology evidence="1">Multi-pass membrane protein</topology>
    </subcellularLocation>
</comment>
<feature type="transmembrane region" description="Helical" evidence="7">
    <location>
        <begin position="291"/>
        <end position="310"/>
    </location>
</feature>
<evidence type="ECO:0000313" key="8">
    <source>
        <dbReference type="EMBL" id="NYI66247.1"/>
    </source>
</evidence>
<comment type="caution">
    <text evidence="8">The sequence shown here is derived from an EMBL/GenBank/DDBJ whole genome shotgun (WGS) entry which is preliminary data.</text>
</comment>
<gene>
    <name evidence="8" type="ORF">BJY26_000553</name>
</gene>
<dbReference type="PANTHER" id="PTHR43266:SF2">
    <property type="entry name" value="MAJOR FACILITATOR SUPERFAMILY (MFS) PROFILE DOMAIN-CONTAINING PROTEIN"/>
    <property type="match status" value="1"/>
</dbReference>
<accession>A0A7Z0A892</accession>
<reference evidence="8 9" key="1">
    <citation type="submission" date="2020-07" db="EMBL/GenBank/DDBJ databases">
        <title>Sequencing the genomes of 1000 actinobacteria strains.</title>
        <authorList>
            <person name="Klenk H.-P."/>
        </authorList>
    </citation>
    <scope>NUCLEOTIDE SEQUENCE [LARGE SCALE GENOMIC DNA]</scope>
    <source>
        <strain evidence="8 9">DSM 26341</strain>
    </source>
</reference>
<dbReference type="PANTHER" id="PTHR43266">
    <property type="entry name" value="MACROLIDE-EFFLUX PROTEIN"/>
    <property type="match status" value="1"/>
</dbReference>
<feature type="transmembrane region" description="Helical" evidence="7">
    <location>
        <begin position="55"/>
        <end position="75"/>
    </location>
</feature>
<dbReference type="Gene3D" id="1.20.1250.20">
    <property type="entry name" value="MFS general substrate transporter like domains"/>
    <property type="match status" value="1"/>
</dbReference>
<dbReference type="EMBL" id="JACBZP010000001">
    <property type="protein sequence ID" value="NYI66247.1"/>
    <property type="molecule type" value="Genomic_DNA"/>
</dbReference>
<dbReference type="CDD" id="cd06173">
    <property type="entry name" value="MFS_MefA_like"/>
    <property type="match status" value="1"/>
</dbReference>
<protein>
    <submittedName>
        <fullName evidence="8">MFS family permease</fullName>
    </submittedName>
</protein>
<keyword evidence="4 7" id="KW-0812">Transmembrane</keyword>
<feature type="transmembrane region" description="Helical" evidence="7">
    <location>
        <begin position="179"/>
        <end position="198"/>
    </location>
</feature>
<evidence type="ECO:0000256" key="2">
    <source>
        <dbReference type="ARBA" id="ARBA00022448"/>
    </source>
</evidence>
<feature type="transmembrane region" description="Helical" evidence="7">
    <location>
        <begin position="359"/>
        <end position="377"/>
    </location>
</feature>